<dbReference type="Pfam" id="PF00248">
    <property type="entry name" value="Aldo_ket_red"/>
    <property type="match status" value="1"/>
</dbReference>
<protein>
    <submittedName>
        <fullName evidence="3">Aldo/keto reductase</fullName>
    </submittedName>
</protein>
<evidence type="ECO:0000259" key="2">
    <source>
        <dbReference type="Pfam" id="PF00248"/>
    </source>
</evidence>
<reference evidence="3" key="1">
    <citation type="submission" date="2021-02" db="EMBL/GenBank/DDBJ databases">
        <title>Genome-Resolved Metagenomics of a Microbial Community Performing Photosynthetic Biological Nutrient Removal.</title>
        <authorList>
            <person name="Mcdaniel E.A."/>
        </authorList>
    </citation>
    <scope>NUCLEOTIDE SEQUENCE</scope>
    <source>
        <strain evidence="3">UWPOB_OBS1</strain>
    </source>
</reference>
<dbReference type="InterPro" id="IPR036812">
    <property type="entry name" value="NAD(P)_OxRdtase_dom_sf"/>
</dbReference>
<dbReference type="FunFam" id="3.20.20.100:FF:000004">
    <property type="entry name" value="Oxidoreductase, aldo/keto reductase"/>
    <property type="match status" value="1"/>
</dbReference>
<dbReference type="EMBL" id="JAFLCK010000022">
    <property type="protein sequence ID" value="MBN8661616.1"/>
    <property type="molecule type" value="Genomic_DNA"/>
</dbReference>
<evidence type="ECO:0000313" key="4">
    <source>
        <dbReference type="Proteomes" id="UP000664277"/>
    </source>
</evidence>
<dbReference type="InterPro" id="IPR050523">
    <property type="entry name" value="AKR_Detox_Biosynth"/>
</dbReference>
<name>A0A8J7PE51_9BACT</name>
<dbReference type="InterPro" id="IPR023210">
    <property type="entry name" value="NADP_OxRdtase_dom"/>
</dbReference>
<accession>A0A8J7PE51</accession>
<dbReference type="Gene3D" id="3.20.20.100">
    <property type="entry name" value="NADP-dependent oxidoreductase domain"/>
    <property type="match status" value="1"/>
</dbReference>
<evidence type="ECO:0000313" key="3">
    <source>
        <dbReference type="EMBL" id="MBN8661616.1"/>
    </source>
</evidence>
<dbReference type="AlphaFoldDB" id="A0A8J7PE51"/>
<dbReference type="PANTHER" id="PTHR43364">
    <property type="entry name" value="NADH-SPECIFIC METHYLGLYOXAL REDUCTASE-RELATED"/>
    <property type="match status" value="1"/>
</dbReference>
<organism evidence="3 4">
    <name type="scientific">Candidatus Obscuribacter phosphatis</name>
    <dbReference type="NCBI Taxonomy" id="1906157"/>
    <lineage>
        <taxon>Bacteria</taxon>
        <taxon>Bacillati</taxon>
        <taxon>Candidatus Melainabacteria</taxon>
        <taxon>Candidatus Obscuribacterales</taxon>
        <taxon>Candidatus Obscuribacteraceae</taxon>
        <taxon>Candidatus Obscuribacter</taxon>
    </lineage>
</organism>
<sequence length="361" mass="40062">MALDDYITLGRSGLRVSPLCLGAMTFGQEWGFGTDEAASHAILSEYFERGGNFIDTANVYTKGHSEVILGNFLNKNFRRDRAVIATKFFGTMYPSDPNAGGANRKTIMQALEASLKRLRTDYVDLYWMHCWDKFTPIEETMSCLDDLVRSGKVRYIGFSDTPAWKTAEAHTLAKLRGWTALSAIQIEYSLLERTVEGELIPMALELGLGVTPWSPLKFGILTGKYTRENRHKASPDRGEWITSQLAKEKTFEVIDAVMAVAKEMQTTPAKVAIAWLQAQPGVTAPIIGVRTKEQLLDNIQLDIKLGAEQIKLLSDASKPKLNFPFDFLKGAGTFMAAETKINGEAYGESLLAPKTDADRFV</sequence>
<gene>
    <name evidence="3" type="ORF">J0M35_14720</name>
</gene>
<dbReference type="GO" id="GO:0016491">
    <property type="term" value="F:oxidoreductase activity"/>
    <property type="evidence" value="ECO:0007669"/>
    <property type="project" value="UniProtKB-KW"/>
</dbReference>
<dbReference type="CDD" id="cd19080">
    <property type="entry name" value="AKR_AKR9A_9B"/>
    <property type="match status" value="1"/>
</dbReference>
<proteinExistence type="predicted"/>
<dbReference type="GO" id="GO:0005829">
    <property type="term" value="C:cytosol"/>
    <property type="evidence" value="ECO:0007669"/>
    <property type="project" value="TreeGrafter"/>
</dbReference>
<keyword evidence="1" id="KW-0560">Oxidoreductase</keyword>
<feature type="domain" description="NADP-dependent oxidoreductase" evidence="2">
    <location>
        <begin position="18"/>
        <end position="314"/>
    </location>
</feature>
<dbReference type="SUPFAM" id="SSF51430">
    <property type="entry name" value="NAD(P)-linked oxidoreductase"/>
    <property type="match status" value="1"/>
</dbReference>
<dbReference type="PANTHER" id="PTHR43364:SF4">
    <property type="entry name" value="NAD(P)-LINKED OXIDOREDUCTASE SUPERFAMILY PROTEIN"/>
    <property type="match status" value="1"/>
</dbReference>
<evidence type="ECO:0000256" key="1">
    <source>
        <dbReference type="ARBA" id="ARBA00023002"/>
    </source>
</evidence>
<dbReference type="Proteomes" id="UP000664277">
    <property type="component" value="Unassembled WGS sequence"/>
</dbReference>
<comment type="caution">
    <text evidence="3">The sequence shown here is derived from an EMBL/GenBank/DDBJ whole genome shotgun (WGS) entry which is preliminary data.</text>
</comment>